<dbReference type="SUPFAM" id="SSF49764">
    <property type="entry name" value="HSP20-like chaperones"/>
    <property type="match status" value="1"/>
</dbReference>
<dbReference type="PROSITE" id="PS01031">
    <property type="entry name" value="SHSP"/>
    <property type="match status" value="1"/>
</dbReference>
<dbReference type="GO" id="GO:0009408">
    <property type="term" value="P:response to heat"/>
    <property type="evidence" value="ECO:0007669"/>
    <property type="project" value="TreeGrafter"/>
</dbReference>
<feature type="domain" description="SHSP" evidence="4">
    <location>
        <begin position="35"/>
        <end position="147"/>
    </location>
</feature>
<dbReference type="PANTHER" id="PTHR45640">
    <property type="entry name" value="HEAT SHOCK PROTEIN HSP-12.2-RELATED"/>
    <property type="match status" value="1"/>
</dbReference>
<evidence type="ECO:0000313" key="6">
    <source>
        <dbReference type="Proteomes" id="UP000887116"/>
    </source>
</evidence>
<proteinExistence type="inferred from homology"/>
<dbReference type="Pfam" id="PF00011">
    <property type="entry name" value="HSP20"/>
    <property type="match status" value="1"/>
</dbReference>
<evidence type="ECO:0000256" key="2">
    <source>
        <dbReference type="RuleBase" id="RU003616"/>
    </source>
</evidence>
<dbReference type="GO" id="GO:0042026">
    <property type="term" value="P:protein refolding"/>
    <property type="evidence" value="ECO:0007669"/>
    <property type="project" value="TreeGrafter"/>
</dbReference>
<gene>
    <name evidence="5" type="ORF">TNCT_451601</name>
</gene>
<reference evidence="5" key="1">
    <citation type="submission" date="2020-07" db="EMBL/GenBank/DDBJ databases">
        <title>Multicomponent nature underlies the extraordinary mechanical properties of spider dragline silk.</title>
        <authorList>
            <person name="Kono N."/>
            <person name="Nakamura H."/>
            <person name="Mori M."/>
            <person name="Yoshida Y."/>
            <person name="Ohtoshi R."/>
            <person name="Malay A.D."/>
            <person name="Moran D.A.P."/>
            <person name="Tomita M."/>
            <person name="Numata K."/>
            <person name="Arakawa K."/>
        </authorList>
    </citation>
    <scope>NUCLEOTIDE SEQUENCE</scope>
</reference>
<dbReference type="Proteomes" id="UP000887116">
    <property type="component" value="Unassembled WGS sequence"/>
</dbReference>
<feature type="compositionally biased region" description="Basic and acidic residues" evidence="3">
    <location>
        <begin position="150"/>
        <end position="162"/>
    </location>
</feature>
<dbReference type="InterPro" id="IPR001436">
    <property type="entry name" value="Alpha-crystallin/sHSP_animal"/>
</dbReference>
<dbReference type="GO" id="GO:0005737">
    <property type="term" value="C:cytoplasm"/>
    <property type="evidence" value="ECO:0007669"/>
    <property type="project" value="TreeGrafter"/>
</dbReference>
<accession>A0A8X6FHX3</accession>
<name>A0A8X6FHX3_TRICU</name>
<dbReference type="InterPro" id="IPR002068">
    <property type="entry name" value="A-crystallin/Hsp20_dom"/>
</dbReference>
<dbReference type="EMBL" id="BMAO01032150">
    <property type="protein sequence ID" value="GFQ80112.1"/>
    <property type="molecule type" value="Genomic_DNA"/>
</dbReference>
<comment type="caution">
    <text evidence="5">The sequence shown here is derived from an EMBL/GenBank/DDBJ whole genome shotgun (WGS) entry which is preliminary data.</text>
</comment>
<sequence length="193" mass="21883">MSSACSSLLRLLNSRLLLDEIERTEAIRPSSDAVSYVENFLLPARHLAGEVKRPETFRIVMNVKQFLPTELELKIMDRQLVVRGEHGSLLDEHGIVSRKFTRKFEIPDDVDVDTFRSLVDRNGLLVIEAERLDAEHRAGKSIPIYVERSSSSEKVKNVKSAESDASNKNGPITENDEDHKLSEEEEEITLKPN</sequence>
<dbReference type="InterPro" id="IPR008978">
    <property type="entry name" value="HSP20-like_chaperone"/>
</dbReference>
<dbReference type="GO" id="GO:0051082">
    <property type="term" value="F:unfolded protein binding"/>
    <property type="evidence" value="ECO:0007669"/>
    <property type="project" value="TreeGrafter"/>
</dbReference>
<dbReference type="PRINTS" id="PR00299">
    <property type="entry name" value="ACRYSTALLIN"/>
</dbReference>
<keyword evidence="6" id="KW-1185">Reference proteome</keyword>
<feature type="region of interest" description="Disordered" evidence="3">
    <location>
        <begin position="148"/>
        <end position="193"/>
    </location>
</feature>
<evidence type="ECO:0000313" key="5">
    <source>
        <dbReference type="EMBL" id="GFQ80112.1"/>
    </source>
</evidence>
<dbReference type="PANTHER" id="PTHR45640:SF26">
    <property type="entry name" value="RE23625P"/>
    <property type="match status" value="1"/>
</dbReference>
<dbReference type="AlphaFoldDB" id="A0A8X6FHX3"/>
<protein>
    <recommendedName>
        <fullName evidence="4">SHSP domain-containing protein</fullName>
    </recommendedName>
</protein>
<dbReference type="CDD" id="cd06526">
    <property type="entry name" value="metazoan_ACD"/>
    <property type="match status" value="1"/>
</dbReference>
<organism evidence="5 6">
    <name type="scientific">Trichonephila clavata</name>
    <name type="common">Joro spider</name>
    <name type="synonym">Nephila clavata</name>
    <dbReference type="NCBI Taxonomy" id="2740835"/>
    <lineage>
        <taxon>Eukaryota</taxon>
        <taxon>Metazoa</taxon>
        <taxon>Ecdysozoa</taxon>
        <taxon>Arthropoda</taxon>
        <taxon>Chelicerata</taxon>
        <taxon>Arachnida</taxon>
        <taxon>Araneae</taxon>
        <taxon>Araneomorphae</taxon>
        <taxon>Entelegynae</taxon>
        <taxon>Araneoidea</taxon>
        <taxon>Nephilidae</taxon>
        <taxon>Trichonephila</taxon>
    </lineage>
</organism>
<dbReference type="OrthoDB" id="1431247at2759"/>
<dbReference type="GO" id="GO:0005634">
    <property type="term" value="C:nucleus"/>
    <property type="evidence" value="ECO:0007669"/>
    <property type="project" value="TreeGrafter"/>
</dbReference>
<comment type="similarity">
    <text evidence="1 2">Belongs to the small heat shock protein (HSP20) family.</text>
</comment>
<evidence type="ECO:0000259" key="4">
    <source>
        <dbReference type="PROSITE" id="PS01031"/>
    </source>
</evidence>
<evidence type="ECO:0000256" key="1">
    <source>
        <dbReference type="PROSITE-ProRule" id="PRU00285"/>
    </source>
</evidence>
<dbReference type="Gene3D" id="2.60.40.790">
    <property type="match status" value="1"/>
</dbReference>
<evidence type="ECO:0000256" key="3">
    <source>
        <dbReference type="SAM" id="MobiDB-lite"/>
    </source>
</evidence>